<evidence type="ECO:0000256" key="6">
    <source>
        <dbReference type="ARBA" id="ARBA00023242"/>
    </source>
</evidence>
<reference evidence="9" key="1">
    <citation type="submission" date="2021-03" db="EMBL/GenBank/DDBJ databases">
        <authorList>
            <consortium name="Genoscope - CEA"/>
            <person name="William W."/>
        </authorList>
    </citation>
    <scope>NUCLEOTIDE SEQUENCE</scope>
    <source>
        <strain evidence="9">Doubled-haploid Pahang</strain>
    </source>
</reference>
<reference evidence="10" key="2">
    <citation type="submission" date="2021-05" db="UniProtKB">
        <authorList>
            <consortium name="EnsemblPlants"/>
        </authorList>
    </citation>
    <scope>IDENTIFICATION</scope>
    <source>
        <strain evidence="10">subsp. malaccensis</strain>
    </source>
</reference>
<dbReference type="OMA" id="TQYCIDR"/>
<feature type="domain" description="RWP-RK" evidence="8">
    <location>
        <begin position="236"/>
        <end position="318"/>
    </location>
</feature>
<keyword evidence="11" id="KW-1185">Reference proteome</keyword>
<keyword evidence="4" id="KW-0238">DNA-binding</keyword>
<feature type="compositionally biased region" description="Pro residues" evidence="7">
    <location>
        <begin position="29"/>
        <end position="40"/>
    </location>
</feature>
<evidence type="ECO:0000256" key="5">
    <source>
        <dbReference type="ARBA" id="ARBA00023163"/>
    </source>
</evidence>
<dbReference type="Gramene" id="Ma08_t31120.1">
    <property type="protein sequence ID" value="Ma08_p31120.1"/>
    <property type="gene ID" value="Ma08_g31120"/>
</dbReference>
<accession>A0A804KCT5</accession>
<name>A0A804KCT5_MUSAM</name>
<feature type="region of interest" description="Disordered" evidence="7">
    <location>
        <begin position="23"/>
        <end position="42"/>
    </location>
</feature>
<dbReference type="PROSITE" id="PS51519">
    <property type="entry name" value="RWP_RK"/>
    <property type="match status" value="1"/>
</dbReference>
<evidence type="ECO:0000256" key="7">
    <source>
        <dbReference type="SAM" id="MobiDB-lite"/>
    </source>
</evidence>
<sequence length="338" mass="37510">MGRFSPHHEDDVDVLEYLEFSESDYAGPPALPPPSSPPSPNDEFDMALLDAVDSTLLWEINNDDATTRVEQLVADNDYCGGGGSGPPAGKTGELMAVSPAWAPATGLDCSCCHVLREVIHSDGQKNMKLALHGGLGVFYHAILDVYYNVDGFVPAMEQSYIDLSGQNLEWVKQFFLDYGLLRVRERYVMMQDSLSAFYDALCVPMSYEEEKVVPEPGLCQSRPSELHCTGEVGKSKAGIATQRERTRRLHLKDVANYVHLPITEAAKELQICPTALKKVCRKHGMLRWPYRKIKSIDRTISNLQRELRSGTAEGATEVEARIERLVAQRARICAGLPP</sequence>
<dbReference type="Proteomes" id="UP000012960">
    <property type="component" value="Unplaced"/>
</dbReference>
<protein>
    <submittedName>
        <fullName evidence="9">(wild Malaysian banana) hypothetical protein</fullName>
    </submittedName>
</protein>
<keyword evidence="6" id="KW-0539">Nucleus</keyword>
<keyword evidence="5" id="KW-0804">Transcription</keyword>
<proteinExistence type="predicted"/>
<evidence type="ECO:0000313" key="9">
    <source>
        <dbReference type="EMBL" id="CAG1833272.1"/>
    </source>
</evidence>
<evidence type="ECO:0000313" key="10">
    <source>
        <dbReference type="EnsemblPlants" id="Ma08_p31120.1"/>
    </source>
</evidence>
<dbReference type="GO" id="GO:0003700">
    <property type="term" value="F:DNA-binding transcription factor activity"/>
    <property type="evidence" value="ECO:0007669"/>
    <property type="project" value="InterPro"/>
</dbReference>
<gene>
    <name evidence="9" type="ORF">GSMUA_91920.1</name>
</gene>
<dbReference type="PANTHER" id="PTHR46373:SF5">
    <property type="entry name" value="RWP-RK DOMAIN PROTEIN"/>
    <property type="match status" value="1"/>
</dbReference>
<comment type="function">
    <text evidence="1">Putative transcription factor.</text>
</comment>
<dbReference type="EnsemblPlants" id="Ma08_t31120.1">
    <property type="protein sequence ID" value="Ma08_p31120.1"/>
    <property type="gene ID" value="Ma08_g31120"/>
</dbReference>
<evidence type="ECO:0000313" key="11">
    <source>
        <dbReference type="Proteomes" id="UP000012960"/>
    </source>
</evidence>
<dbReference type="AlphaFoldDB" id="A0A804KCT5"/>
<evidence type="ECO:0000256" key="4">
    <source>
        <dbReference type="ARBA" id="ARBA00023125"/>
    </source>
</evidence>
<keyword evidence="3" id="KW-0175">Coiled coil</keyword>
<dbReference type="PANTHER" id="PTHR46373">
    <property type="entry name" value="PROTEIN RKD4"/>
    <property type="match status" value="1"/>
</dbReference>
<dbReference type="InterPro" id="IPR003035">
    <property type="entry name" value="RWP-RK_dom"/>
</dbReference>
<dbReference type="InParanoid" id="A0A804KCT5"/>
<organism evidence="10 11">
    <name type="scientific">Musa acuminata subsp. malaccensis</name>
    <name type="common">Wild banana</name>
    <name type="synonym">Musa malaccensis</name>
    <dbReference type="NCBI Taxonomy" id="214687"/>
    <lineage>
        <taxon>Eukaryota</taxon>
        <taxon>Viridiplantae</taxon>
        <taxon>Streptophyta</taxon>
        <taxon>Embryophyta</taxon>
        <taxon>Tracheophyta</taxon>
        <taxon>Spermatophyta</taxon>
        <taxon>Magnoliopsida</taxon>
        <taxon>Liliopsida</taxon>
        <taxon>Zingiberales</taxon>
        <taxon>Musaceae</taxon>
        <taxon>Musa</taxon>
    </lineage>
</organism>
<evidence type="ECO:0000256" key="2">
    <source>
        <dbReference type="ARBA" id="ARBA00023015"/>
    </source>
</evidence>
<dbReference type="OrthoDB" id="6270329at2759"/>
<dbReference type="Pfam" id="PF02042">
    <property type="entry name" value="RWP-RK"/>
    <property type="match status" value="1"/>
</dbReference>
<dbReference type="EMBL" id="HG996472">
    <property type="protein sequence ID" value="CAG1833272.1"/>
    <property type="molecule type" value="Genomic_DNA"/>
</dbReference>
<keyword evidence="2" id="KW-0805">Transcription regulation</keyword>
<evidence type="ECO:0000256" key="1">
    <source>
        <dbReference type="ARBA" id="ARBA00004049"/>
    </source>
</evidence>
<dbReference type="GO" id="GO:0003677">
    <property type="term" value="F:DNA binding"/>
    <property type="evidence" value="ECO:0007669"/>
    <property type="project" value="UniProtKB-KW"/>
</dbReference>
<evidence type="ECO:0000259" key="8">
    <source>
        <dbReference type="PROSITE" id="PS51519"/>
    </source>
</evidence>
<evidence type="ECO:0000256" key="3">
    <source>
        <dbReference type="ARBA" id="ARBA00023054"/>
    </source>
</evidence>
<dbReference type="InterPro" id="IPR044607">
    <property type="entry name" value="RKD-like"/>
</dbReference>